<evidence type="ECO:0000256" key="4">
    <source>
        <dbReference type="ARBA" id="ARBA00023163"/>
    </source>
</evidence>
<evidence type="ECO:0000256" key="6">
    <source>
        <dbReference type="ARBA" id="ARBA00038256"/>
    </source>
</evidence>
<reference evidence="9" key="1">
    <citation type="submission" date="2019-08" db="EMBL/GenBank/DDBJ databases">
        <title>The improved chromosome-level genome for the pearl oyster Pinctada fucata martensii using PacBio sequencing and Hi-C.</title>
        <authorList>
            <person name="Zheng Z."/>
        </authorList>
    </citation>
    <scope>NUCLEOTIDE SEQUENCE</scope>
    <source>
        <strain evidence="9">ZZ-2019</strain>
        <tissue evidence="9">Adductor muscle</tissue>
    </source>
</reference>
<evidence type="ECO:0000256" key="1">
    <source>
        <dbReference type="ARBA" id="ARBA00004123"/>
    </source>
</evidence>
<dbReference type="EMBL" id="VSWD01000009">
    <property type="protein sequence ID" value="KAK3093459.1"/>
    <property type="molecule type" value="Genomic_DNA"/>
</dbReference>
<keyword evidence="10" id="KW-1185">Reference proteome</keyword>
<dbReference type="PANTHER" id="PTHR21964">
    <property type="entry name" value="BREAST CANCER METASTASIS-SUPPRESSOR 1"/>
    <property type="match status" value="1"/>
</dbReference>
<keyword evidence="2" id="KW-0678">Repressor</keyword>
<dbReference type="Pfam" id="PF08598">
    <property type="entry name" value="Sds3"/>
    <property type="match status" value="1"/>
</dbReference>
<sequence>SFLDLDEEECERRKTECMEDMNDLEKQFSDLKEMLYKERMGQVMAKLDEVRSGKAMEYLTPLAQLQENMQIRTQVAGILREYRIHCIQNKCDSEILAAQQNFESDKSILYDNVKGELEEKIRHLEEDRHNIDISSDLWNESQSKKNKKKSESSHERRRKPVTVTGPYIVYLLRDNDIIEDWTAIKKVSSSFKRC</sequence>
<dbReference type="InterPro" id="IPR013907">
    <property type="entry name" value="Sds3"/>
</dbReference>
<evidence type="ECO:0000313" key="9">
    <source>
        <dbReference type="EMBL" id="KAK3093459.1"/>
    </source>
</evidence>
<comment type="caution">
    <text evidence="9">The sequence shown here is derived from an EMBL/GenBank/DDBJ whole genome shotgun (WGS) entry which is preliminary data.</text>
</comment>
<dbReference type="AlphaFoldDB" id="A0AA89BS47"/>
<comment type="subcellular location">
    <subcellularLocation>
        <location evidence="1">Nucleus</location>
    </subcellularLocation>
</comment>
<dbReference type="SMART" id="SM01401">
    <property type="entry name" value="Sds3"/>
    <property type="match status" value="1"/>
</dbReference>
<organism evidence="9 10">
    <name type="scientific">Pinctada imbricata</name>
    <name type="common">Atlantic pearl-oyster</name>
    <name type="synonym">Pinctada martensii</name>
    <dbReference type="NCBI Taxonomy" id="66713"/>
    <lineage>
        <taxon>Eukaryota</taxon>
        <taxon>Metazoa</taxon>
        <taxon>Spiralia</taxon>
        <taxon>Lophotrochozoa</taxon>
        <taxon>Mollusca</taxon>
        <taxon>Bivalvia</taxon>
        <taxon>Autobranchia</taxon>
        <taxon>Pteriomorphia</taxon>
        <taxon>Pterioida</taxon>
        <taxon>Pterioidea</taxon>
        <taxon>Pteriidae</taxon>
        <taxon>Pinctada</taxon>
    </lineage>
</organism>
<evidence type="ECO:0000313" key="10">
    <source>
        <dbReference type="Proteomes" id="UP001186944"/>
    </source>
</evidence>
<feature type="non-terminal residue" evidence="9">
    <location>
        <position position="1"/>
    </location>
</feature>
<keyword evidence="5" id="KW-0539">Nucleus</keyword>
<dbReference type="GO" id="GO:0010468">
    <property type="term" value="P:regulation of gene expression"/>
    <property type="evidence" value="ECO:0007669"/>
    <property type="project" value="UniProtKB-ARBA"/>
</dbReference>
<proteinExistence type="inferred from homology"/>
<evidence type="ECO:0000256" key="8">
    <source>
        <dbReference type="SAM" id="MobiDB-lite"/>
    </source>
</evidence>
<name>A0AA89BS47_PINIB</name>
<dbReference type="FunFam" id="1.20.5.1500:FF:000002">
    <property type="entry name" value="breast cancer metastasis-suppressor 1-like protein-A"/>
    <property type="match status" value="1"/>
</dbReference>
<comment type="similarity">
    <text evidence="6">Belongs to the BRMS1 family.</text>
</comment>
<evidence type="ECO:0008006" key="11">
    <source>
        <dbReference type="Google" id="ProtNLM"/>
    </source>
</evidence>
<dbReference type="Proteomes" id="UP001186944">
    <property type="component" value="Unassembled WGS sequence"/>
</dbReference>
<evidence type="ECO:0000256" key="3">
    <source>
        <dbReference type="ARBA" id="ARBA00023015"/>
    </source>
</evidence>
<evidence type="ECO:0000256" key="2">
    <source>
        <dbReference type="ARBA" id="ARBA00022491"/>
    </source>
</evidence>
<evidence type="ECO:0000256" key="5">
    <source>
        <dbReference type="ARBA" id="ARBA00023242"/>
    </source>
</evidence>
<dbReference type="GO" id="GO:0005654">
    <property type="term" value="C:nucleoplasm"/>
    <property type="evidence" value="ECO:0007669"/>
    <property type="project" value="UniProtKB-ARBA"/>
</dbReference>
<evidence type="ECO:0000256" key="7">
    <source>
        <dbReference type="SAM" id="Coils"/>
    </source>
</evidence>
<dbReference type="Gene3D" id="1.20.5.1500">
    <property type="match status" value="1"/>
</dbReference>
<protein>
    <recommendedName>
        <fullName evidence="11">Breast cancer metastasis-suppressor 1-like protein</fullName>
    </recommendedName>
</protein>
<keyword evidence="3" id="KW-0805">Transcription regulation</keyword>
<accession>A0AA89BS47</accession>
<keyword evidence="4" id="KW-0804">Transcription</keyword>
<feature type="region of interest" description="Disordered" evidence="8">
    <location>
        <begin position="135"/>
        <end position="158"/>
    </location>
</feature>
<feature type="coiled-coil region" evidence="7">
    <location>
        <begin position="7"/>
        <end position="34"/>
    </location>
</feature>
<keyword evidence="7" id="KW-0175">Coiled coil</keyword>
<gene>
    <name evidence="9" type="ORF">FSP39_015950</name>
</gene>